<gene>
    <name evidence="1" type="ORF">TWF506_002927</name>
</gene>
<protein>
    <submittedName>
        <fullName evidence="1">Uncharacterized protein</fullName>
    </submittedName>
</protein>
<accession>A0AAN8RQV1</accession>
<name>A0AAN8RQV1_9PEZI</name>
<keyword evidence="2" id="KW-1185">Reference proteome</keyword>
<dbReference type="Proteomes" id="UP001307849">
    <property type="component" value="Unassembled WGS sequence"/>
</dbReference>
<dbReference type="EMBL" id="JAVHJM010000011">
    <property type="protein sequence ID" value="KAK6502346.1"/>
    <property type="molecule type" value="Genomic_DNA"/>
</dbReference>
<evidence type="ECO:0000313" key="2">
    <source>
        <dbReference type="Proteomes" id="UP001307849"/>
    </source>
</evidence>
<comment type="caution">
    <text evidence="1">The sequence shown here is derived from an EMBL/GenBank/DDBJ whole genome shotgun (WGS) entry which is preliminary data.</text>
</comment>
<organism evidence="1 2">
    <name type="scientific">Arthrobotrys conoides</name>
    <dbReference type="NCBI Taxonomy" id="74498"/>
    <lineage>
        <taxon>Eukaryota</taxon>
        <taxon>Fungi</taxon>
        <taxon>Dikarya</taxon>
        <taxon>Ascomycota</taxon>
        <taxon>Pezizomycotina</taxon>
        <taxon>Orbiliomycetes</taxon>
        <taxon>Orbiliales</taxon>
        <taxon>Orbiliaceae</taxon>
        <taxon>Arthrobotrys</taxon>
    </lineage>
</organism>
<dbReference type="AlphaFoldDB" id="A0AAN8RQV1"/>
<evidence type="ECO:0000313" key="1">
    <source>
        <dbReference type="EMBL" id="KAK6502346.1"/>
    </source>
</evidence>
<proteinExistence type="predicted"/>
<reference evidence="1 2" key="1">
    <citation type="submission" date="2019-10" db="EMBL/GenBank/DDBJ databases">
        <authorList>
            <person name="Palmer J.M."/>
        </authorList>
    </citation>
    <scope>NUCLEOTIDE SEQUENCE [LARGE SCALE GENOMIC DNA]</scope>
    <source>
        <strain evidence="1 2">TWF506</strain>
    </source>
</reference>
<sequence>MKWSEDTEQGVGPANAHGSFKPVMSLRSFWGSVPIFRRRSTTEFAITIERLHEILGQSLEVVEEDHKMILTTKNVTVMWSQYLTDTEGRYRAKEWYEDTRVFHLAGEAYEQLHGRRSAARGGKNLVKGGLTRGGWCRRLKTTFGYWEPP</sequence>